<dbReference type="Pfam" id="PF03067">
    <property type="entry name" value="LPMO_10"/>
    <property type="match status" value="1"/>
</dbReference>
<evidence type="ECO:0000313" key="2">
    <source>
        <dbReference type="EMBL" id="CAD7642990.1"/>
    </source>
</evidence>
<dbReference type="SUPFAM" id="SSF50494">
    <property type="entry name" value="Trypsin-like serine proteases"/>
    <property type="match status" value="1"/>
</dbReference>
<dbReference type="EMBL" id="CAJPVJ010001231">
    <property type="protein sequence ID" value="CAG2164338.1"/>
    <property type="molecule type" value="Genomic_DNA"/>
</dbReference>
<proteinExistence type="predicted"/>
<feature type="domain" description="Chitin-binding type-4" evidence="1">
    <location>
        <begin position="379"/>
        <end position="570"/>
    </location>
</feature>
<dbReference type="OrthoDB" id="64893at2759"/>
<protein>
    <recommendedName>
        <fullName evidence="1">Chitin-binding type-4 domain-containing protein</fullName>
    </recommendedName>
</protein>
<reference evidence="2" key="1">
    <citation type="submission" date="2020-11" db="EMBL/GenBank/DDBJ databases">
        <authorList>
            <person name="Tran Van P."/>
        </authorList>
    </citation>
    <scope>NUCLEOTIDE SEQUENCE</scope>
</reference>
<dbReference type="InterPro" id="IPR009003">
    <property type="entry name" value="Peptidase_S1_PA"/>
</dbReference>
<dbReference type="InterPro" id="IPR004302">
    <property type="entry name" value="Cellulose/chitin-bd_N"/>
</dbReference>
<dbReference type="PANTHER" id="PTHR22939">
    <property type="entry name" value="SERINE PROTEASE FAMILY S1C HTRA-RELATED"/>
    <property type="match status" value="1"/>
</dbReference>
<dbReference type="Gene3D" id="2.40.10.120">
    <property type="match status" value="1"/>
</dbReference>
<dbReference type="PANTHER" id="PTHR22939:SF129">
    <property type="entry name" value="SERINE PROTEASE HTRA2, MITOCHONDRIAL"/>
    <property type="match status" value="1"/>
</dbReference>
<organism evidence="2">
    <name type="scientific">Oppiella nova</name>
    <dbReference type="NCBI Taxonomy" id="334625"/>
    <lineage>
        <taxon>Eukaryota</taxon>
        <taxon>Metazoa</taxon>
        <taxon>Ecdysozoa</taxon>
        <taxon>Arthropoda</taxon>
        <taxon>Chelicerata</taxon>
        <taxon>Arachnida</taxon>
        <taxon>Acari</taxon>
        <taxon>Acariformes</taxon>
        <taxon>Sarcoptiformes</taxon>
        <taxon>Oribatida</taxon>
        <taxon>Brachypylina</taxon>
        <taxon>Oppioidea</taxon>
        <taxon>Oppiidae</taxon>
        <taxon>Oppiella</taxon>
    </lineage>
</organism>
<dbReference type="Proteomes" id="UP000728032">
    <property type="component" value="Unassembled WGS sequence"/>
</dbReference>
<sequence>MLNDVEVRCRPMQTGVRLDEWRDLIDNLKTTQIILDNLSNIRFLELLTFIHILEDNESFVAFVNQTNGYSTDNTNSSCRRNLSLVSMQTTKTISAHLVDREKTIHEIHDMIIKSMVDLAIYQMDSTGRTDELDRSGTGFIVNKSGLIVTNCHVTEESPLVLCKLYAKDLNDGSIDCVNNLWGRVVYVEAEHDLALIQLKPDPKMPTQPLDLPALELNDTSSLSIGERILTIGCPDLFSPTLCEGIVVYPDRTGTDFSYGDYLYYEFHGNPNNTYILNTRKISQGYSGSPVVNMWGKVIAFLRNADNFGEQYSNEQYLYNNKSALGVSVHNFDERIKPMFRPEVNGVVVLSVADLKREIDGKQQIPITVVRNADENVWAHGRLVDPPSRSSAWRFGYKTKINYNDNELFCGGFTRQWKRNGGKCGICGDPYDGKRDNETPNGKYAKTLAITRTYISGQTIAAKVQLTANHNGFFVFKVCPAVNDSQEVTQKCLDKFALKLLDSRNSSDKYTVPSPKAETFTIDLKLPDGLACDRCVFQWTYTSANNWGKCDNGLSAVGCGPQETFRGCADVRILAHNSTRNETEMTTTPHYVVPDSDPNDETLNTIESRRVLTTTDSSYTPIKYNDNSKRVLTAAHPFYTPVEYNDIKRESGCKSTGIWRAVPNMDDWCQTNCALNYCPPSHCTCNAVI</sequence>
<evidence type="ECO:0000259" key="1">
    <source>
        <dbReference type="Pfam" id="PF03067"/>
    </source>
</evidence>
<evidence type="ECO:0000313" key="3">
    <source>
        <dbReference type="Proteomes" id="UP000728032"/>
    </source>
</evidence>
<gene>
    <name evidence="2" type="ORF">ONB1V03_LOCUS3894</name>
</gene>
<dbReference type="AlphaFoldDB" id="A0A7R9LM13"/>
<dbReference type="EMBL" id="OC916056">
    <property type="protein sequence ID" value="CAD7642990.1"/>
    <property type="molecule type" value="Genomic_DNA"/>
</dbReference>
<accession>A0A7R9LM13</accession>
<dbReference type="Pfam" id="PF13365">
    <property type="entry name" value="Trypsin_2"/>
    <property type="match status" value="1"/>
</dbReference>
<name>A0A7R9LM13_9ACAR</name>
<keyword evidence="3" id="KW-1185">Reference proteome</keyword>